<protein>
    <submittedName>
        <fullName evidence="2">Uncharacterized protein</fullName>
    </submittedName>
</protein>
<sequence length="219" mass="24805">MMKSDDGPTHTLANGDSESQLRCRFNAVRLNHNSNDFQAHYDKISEMGNLTQSPTRTGKETNISRGVIESATINNDTQLDQKPAKQSPLTLCWATLMNLFSINAAPGRKTGFYRIHPKTARKIRDDIVRDEMHVEREKFQEDINSARKSMATAEQNHSIPDNNFEEYTGPVTFKSDVELGGTISEYRNITIEKVFIILCILVMFIGYPCAIYIALNKLE</sequence>
<comment type="caution">
    <text evidence="2">The sequence shown here is derived from an EMBL/GenBank/DDBJ whole genome shotgun (WGS) entry which is preliminary data.</text>
</comment>
<evidence type="ECO:0000313" key="3">
    <source>
        <dbReference type="Proteomes" id="UP001642483"/>
    </source>
</evidence>
<reference evidence="2 3" key="1">
    <citation type="submission" date="2024-02" db="EMBL/GenBank/DDBJ databases">
        <authorList>
            <person name="Daric V."/>
            <person name="Darras S."/>
        </authorList>
    </citation>
    <scope>NUCLEOTIDE SEQUENCE [LARGE SCALE GENOMIC DNA]</scope>
</reference>
<keyword evidence="1" id="KW-0472">Membrane</keyword>
<keyword evidence="3" id="KW-1185">Reference proteome</keyword>
<dbReference type="Proteomes" id="UP001642483">
    <property type="component" value="Unassembled WGS sequence"/>
</dbReference>
<evidence type="ECO:0000256" key="1">
    <source>
        <dbReference type="SAM" id="Phobius"/>
    </source>
</evidence>
<keyword evidence="1" id="KW-1133">Transmembrane helix</keyword>
<name>A0ABP0F1U5_CLALP</name>
<organism evidence="2 3">
    <name type="scientific">Clavelina lepadiformis</name>
    <name type="common">Light-bulb sea squirt</name>
    <name type="synonym">Ascidia lepadiformis</name>
    <dbReference type="NCBI Taxonomy" id="159417"/>
    <lineage>
        <taxon>Eukaryota</taxon>
        <taxon>Metazoa</taxon>
        <taxon>Chordata</taxon>
        <taxon>Tunicata</taxon>
        <taxon>Ascidiacea</taxon>
        <taxon>Aplousobranchia</taxon>
        <taxon>Clavelinidae</taxon>
        <taxon>Clavelina</taxon>
    </lineage>
</organism>
<proteinExistence type="predicted"/>
<evidence type="ECO:0000313" key="2">
    <source>
        <dbReference type="EMBL" id="CAK8673690.1"/>
    </source>
</evidence>
<gene>
    <name evidence="2" type="ORF">CVLEPA_LOCUS3454</name>
</gene>
<feature type="transmembrane region" description="Helical" evidence="1">
    <location>
        <begin position="194"/>
        <end position="215"/>
    </location>
</feature>
<accession>A0ABP0F1U5</accession>
<dbReference type="EMBL" id="CAWYQH010000002">
    <property type="protein sequence ID" value="CAK8673690.1"/>
    <property type="molecule type" value="Genomic_DNA"/>
</dbReference>
<keyword evidence="1" id="KW-0812">Transmembrane</keyword>